<accession>A0A9P7AJS2</accession>
<organism evidence="1 2">
    <name type="scientific">Suillus plorans</name>
    <dbReference type="NCBI Taxonomy" id="116603"/>
    <lineage>
        <taxon>Eukaryota</taxon>
        <taxon>Fungi</taxon>
        <taxon>Dikarya</taxon>
        <taxon>Basidiomycota</taxon>
        <taxon>Agaricomycotina</taxon>
        <taxon>Agaricomycetes</taxon>
        <taxon>Agaricomycetidae</taxon>
        <taxon>Boletales</taxon>
        <taxon>Suillineae</taxon>
        <taxon>Suillaceae</taxon>
        <taxon>Suillus</taxon>
    </lineage>
</organism>
<gene>
    <name evidence="1" type="ORF">HD556DRAFT_1445701</name>
</gene>
<dbReference type="RefSeq" id="XP_041157857.1">
    <property type="nucleotide sequence ID" value="XM_041306974.1"/>
</dbReference>
<reference evidence="1" key="1">
    <citation type="journal article" date="2020" name="New Phytol.">
        <title>Comparative genomics reveals dynamic genome evolution in host specialist ectomycorrhizal fungi.</title>
        <authorList>
            <person name="Lofgren L.A."/>
            <person name="Nguyen N.H."/>
            <person name="Vilgalys R."/>
            <person name="Ruytinx J."/>
            <person name="Liao H.L."/>
            <person name="Branco S."/>
            <person name="Kuo A."/>
            <person name="LaButti K."/>
            <person name="Lipzen A."/>
            <person name="Andreopoulos W."/>
            <person name="Pangilinan J."/>
            <person name="Riley R."/>
            <person name="Hundley H."/>
            <person name="Na H."/>
            <person name="Barry K."/>
            <person name="Grigoriev I.V."/>
            <person name="Stajich J.E."/>
            <person name="Kennedy P.G."/>
        </authorList>
    </citation>
    <scope>NUCLEOTIDE SEQUENCE</scope>
    <source>
        <strain evidence="1">S12</strain>
    </source>
</reference>
<proteinExistence type="predicted"/>
<evidence type="ECO:0008006" key="3">
    <source>
        <dbReference type="Google" id="ProtNLM"/>
    </source>
</evidence>
<sequence>MQFRNTPQSFTVGFELEITLRPKAASNIPGFRFEGGGGNNMTATSRENVNTIYTFLMLRLNCGVPFERTADPYTLWNVTSNHSVRGSDGFYGAEIRSPKYSGSAWRPAINYLFQTLDQFFHLNGNESCGTHIHVSRGDVEWPILELQAIARAVATYSGIFLHLCPDRDQSPYCQANCEDGQLEILRDINNTGCRDLIDLMSPMRNTVINFRSLHPLEDFRDTIKFRLFPATNSPETLEQYILSSLAFISASLRTQQDYYTEEMQDVTINSFRTFMTPHPDEAGHRVDHRALFHNKEYNSVDAQIK</sequence>
<dbReference type="PANTHER" id="PTHR36847">
    <property type="entry name" value="AMIDOLIGASE ENZYME"/>
    <property type="match status" value="1"/>
</dbReference>
<dbReference type="GeneID" id="64600738"/>
<protein>
    <recommendedName>
        <fullName evidence="3">Amidoligase enzyme</fullName>
    </recommendedName>
</protein>
<dbReference type="PANTHER" id="PTHR36847:SF1">
    <property type="entry name" value="AMIDOLIGASE ENZYME"/>
    <property type="match status" value="1"/>
</dbReference>
<dbReference type="EMBL" id="JABBWE010000046">
    <property type="protein sequence ID" value="KAG1790929.1"/>
    <property type="molecule type" value="Genomic_DNA"/>
</dbReference>
<dbReference type="Pfam" id="PF12224">
    <property type="entry name" value="Amidoligase_2"/>
    <property type="match status" value="1"/>
</dbReference>
<name>A0A9P7AJS2_9AGAM</name>
<dbReference type="Proteomes" id="UP000719766">
    <property type="component" value="Unassembled WGS sequence"/>
</dbReference>
<evidence type="ECO:0000313" key="2">
    <source>
        <dbReference type="Proteomes" id="UP000719766"/>
    </source>
</evidence>
<dbReference type="AlphaFoldDB" id="A0A9P7AJS2"/>
<dbReference type="OrthoDB" id="5291055at2759"/>
<dbReference type="InterPro" id="IPR022025">
    <property type="entry name" value="Amidoligase_2"/>
</dbReference>
<keyword evidence="2" id="KW-1185">Reference proteome</keyword>
<evidence type="ECO:0000313" key="1">
    <source>
        <dbReference type="EMBL" id="KAG1790929.1"/>
    </source>
</evidence>
<comment type="caution">
    <text evidence="1">The sequence shown here is derived from an EMBL/GenBank/DDBJ whole genome shotgun (WGS) entry which is preliminary data.</text>
</comment>